<sequence>MGPTMCAEQCGRVDREFGRLRWTVELALGAVTPCRHLEARGTGSPARGRVGYGGVAAAICAPTTSPLPPRCLPPTPHPGSDESRTQNNTRAAPAVARPSSNLSLFLPPSLLGEKSCRASRCRLLPLPPSLFLGQIPPSLALAPGIPDWVR</sequence>
<evidence type="ECO:0000313" key="2">
    <source>
        <dbReference type="EMBL" id="KAG2628773.1"/>
    </source>
</evidence>
<name>A0A8T0V7D6_PANVG</name>
<evidence type="ECO:0000313" key="3">
    <source>
        <dbReference type="Proteomes" id="UP000823388"/>
    </source>
</evidence>
<gene>
    <name evidence="2" type="ORF">PVAP13_3KG241700</name>
</gene>
<comment type="caution">
    <text evidence="2">The sequence shown here is derived from an EMBL/GenBank/DDBJ whole genome shotgun (WGS) entry which is preliminary data.</text>
</comment>
<reference evidence="2" key="1">
    <citation type="submission" date="2020-05" db="EMBL/GenBank/DDBJ databases">
        <title>WGS assembly of Panicum virgatum.</title>
        <authorList>
            <person name="Lovell J.T."/>
            <person name="Jenkins J."/>
            <person name="Shu S."/>
            <person name="Juenger T.E."/>
            <person name="Schmutz J."/>
        </authorList>
    </citation>
    <scope>NUCLEOTIDE SEQUENCE</scope>
    <source>
        <strain evidence="2">AP13</strain>
    </source>
</reference>
<feature type="region of interest" description="Disordered" evidence="1">
    <location>
        <begin position="64"/>
        <end position="97"/>
    </location>
</feature>
<dbReference type="AlphaFoldDB" id="A0A8T0V7D6"/>
<keyword evidence="3" id="KW-1185">Reference proteome</keyword>
<dbReference type="Proteomes" id="UP000823388">
    <property type="component" value="Chromosome 3K"/>
</dbReference>
<accession>A0A8T0V7D6</accession>
<evidence type="ECO:0000256" key="1">
    <source>
        <dbReference type="SAM" id="MobiDB-lite"/>
    </source>
</evidence>
<feature type="compositionally biased region" description="Pro residues" evidence="1">
    <location>
        <begin position="65"/>
        <end position="77"/>
    </location>
</feature>
<proteinExistence type="predicted"/>
<organism evidence="2 3">
    <name type="scientific">Panicum virgatum</name>
    <name type="common">Blackwell switchgrass</name>
    <dbReference type="NCBI Taxonomy" id="38727"/>
    <lineage>
        <taxon>Eukaryota</taxon>
        <taxon>Viridiplantae</taxon>
        <taxon>Streptophyta</taxon>
        <taxon>Embryophyta</taxon>
        <taxon>Tracheophyta</taxon>
        <taxon>Spermatophyta</taxon>
        <taxon>Magnoliopsida</taxon>
        <taxon>Liliopsida</taxon>
        <taxon>Poales</taxon>
        <taxon>Poaceae</taxon>
        <taxon>PACMAD clade</taxon>
        <taxon>Panicoideae</taxon>
        <taxon>Panicodae</taxon>
        <taxon>Paniceae</taxon>
        <taxon>Panicinae</taxon>
        <taxon>Panicum</taxon>
        <taxon>Panicum sect. Hiantes</taxon>
    </lineage>
</organism>
<protein>
    <submittedName>
        <fullName evidence="2">Uncharacterized protein</fullName>
    </submittedName>
</protein>
<dbReference type="EMBL" id="CM029041">
    <property type="protein sequence ID" value="KAG2628773.1"/>
    <property type="molecule type" value="Genomic_DNA"/>
</dbReference>